<organism evidence="1 2">
    <name type="scientific">Pseudomonas chlororaphis O6</name>
    <dbReference type="NCBI Taxonomy" id="1037915"/>
    <lineage>
        <taxon>Bacteria</taxon>
        <taxon>Pseudomonadati</taxon>
        <taxon>Pseudomonadota</taxon>
        <taxon>Gammaproteobacteria</taxon>
        <taxon>Pseudomonadales</taxon>
        <taxon>Pseudomonadaceae</taxon>
        <taxon>Pseudomonas</taxon>
    </lineage>
</organism>
<proteinExistence type="predicted"/>
<evidence type="ECO:0000313" key="1">
    <source>
        <dbReference type="EMBL" id="EIM17024.1"/>
    </source>
</evidence>
<accession>A0AB33WV30</accession>
<name>A0AB33WV30_9PSED</name>
<protein>
    <submittedName>
        <fullName evidence="1">Uncharacterized protein</fullName>
    </submittedName>
</protein>
<dbReference type="Proteomes" id="UP000003790">
    <property type="component" value="Chromosome"/>
</dbReference>
<gene>
    <name evidence="1" type="ORF">PchlO6_6015</name>
</gene>
<evidence type="ECO:0000313" key="2">
    <source>
        <dbReference type="Proteomes" id="UP000003790"/>
    </source>
</evidence>
<dbReference type="EMBL" id="AHOT01000009">
    <property type="protein sequence ID" value="EIM17024.1"/>
    <property type="molecule type" value="Genomic_DNA"/>
</dbReference>
<reference evidence="1 2" key="1">
    <citation type="journal article" date="2012" name="PLoS Genet.">
        <title>Comparative Genomics of Plant-Associated Pseudomonas spp.: Insights into Diversity and Inheritance of Traits Involved in Multitrophic Interactions.</title>
        <authorList>
            <person name="Loper J.E."/>
            <person name="Hassan K.A."/>
            <person name="Mavrodi D.V."/>
            <person name="Davis E.W.II."/>
            <person name="Lim C.K."/>
            <person name="Shaffer B.T."/>
            <person name="Elbourne L.D."/>
            <person name="Stockwell V.O."/>
            <person name="Hartney S.L."/>
            <person name="Breakwell K."/>
            <person name="Henkels M.D."/>
            <person name="Tetu S.G."/>
            <person name="Rangel L.I."/>
            <person name="Kidarsa T.A."/>
            <person name="Wilson N.L."/>
            <person name="van de Mortel J.E."/>
            <person name="Song C."/>
            <person name="Blumhagen R."/>
            <person name="Radune D."/>
            <person name="Hostetler J.B."/>
            <person name="Brinkac L.M."/>
            <person name="Durkin A.S."/>
            <person name="Kluepfel D.A."/>
            <person name="Wechter W.P."/>
            <person name="Anderson A.J."/>
            <person name="Kim Y.C."/>
            <person name="Pierson L.S.III."/>
            <person name="Pierson E.A."/>
            <person name="Lindow S.E."/>
            <person name="Kobayashi D.Y."/>
            <person name="Raaijmakers J.M."/>
            <person name="Weller D.M."/>
            <person name="Thomashow L.S."/>
            <person name="Allen A.E."/>
            <person name="Paulsen I.T."/>
        </authorList>
    </citation>
    <scope>NUCLEOTIDE SEQUENCE [LARGE SCALE GENOMIC DNA]</scope>
    <source>
        <strain evidence="1 2">O6</strain>
    </source>
</reference>
<comment type="caution">
    <text evidence="1">The sequence shown here is derived from an EMBL/GenBank/DDBJ whole genome shotgun (WGS) entry which is preliminary data.</text>
</comment>
<dbReference type="AlphaFoldDB" id="A0AB33WV30"/>
<sequence>MRLRVTLVFGGFAVIGKIQRAFLTAGSDKAGNRDERSKGRDQALHGEILENALIAPEYTDHPTACLCAGTPVRRAFAPGAGGGRGGCGDIFSAVHALDRYPLHSPGCARILRRLSVSRHFSRFPQ</sequence>